<name>A0A7W6NYC2_9SPHN</name>
<protein>
    <recommendedName>
        <fullName evidence="4">RHS repeat protein</fullName>
    </recommendedName>
</protein>
<evidence type="ECO:0008006" key="4">
    <source>
        <dbReference type="Google" id="ProtNLM"/>
    </source>
</evidence>
<dbReference type="EMBL" id="JACIEH010000004">
    <property type="protein sequence ID" value="MBB4101059.1"/>
    <property type="molecule type" value="Genomic_DNA"/>
</dbReference>
<organism evidence="2 3">
    <name type="scientific">Sphingomonas kyeonggiensis</name>
    <dbReference type="NCBI Taxonomy" id="1268553"/>
    <lineage>
        <taxon>Bacteria</taxon>
        <taxon>Pseudomonadati</taxon>
        <taxon>Pseudomonadota</taxon>
        <taxon>Alphaproteobacteria</taxon>
        <taxon>Sphingomonadales</taxon>
        <taxon>Sphingomonadaceae</taxon>
        <taxon>Sphingomonas</taxon>
    </lineage>
</organism>
<dbReference type="AlphaFoldDB" id="A0A7W6NYC2"/>
<evidence type="ECO:0000313" key="2">
    <source>
        <dbReference type="EMBL" id="MBB4101059.1"/>
    </source>
</evidence>
<comment type="caution">
    <text evidence="2">The sequence shown here is derived from an EMBL/GenBank/DDBJ whole genome shotgun (WGS) entry which is preliminary data.</text>
</comment>
<gene>
    <name evidence="2" type="ORF">GGR46_004648</name>
</gene>
<feature type="region of interest" description="Disordered" evidence="1">
    <location>
        <begin position="1"/>
        <end position="21"/>
    </location>
</feature>
<dbReference type="Gene3D" id="2.180.10.10">
    <property type="entry name" value="RHS repeat-associated core"/>
    <property type="match status" value="1"/>
</dbReference>
<keyword evidence="3" id="KW-1185">Reference proteome</keyword>
<feature type="non-terminal residue" evidence="2">
    <location>
        <position position="1"/>
    </location>
</feature>
<reference evidence="2 3" key="1">
    <citation type="submission" date="2020-08" db="EMBL/GenBank/DDBJ databases">
        <title>Genomic Encyclopedia of Type Strains, Phase IV (KMG-IV): sequencing the most valuable type-strain genomes for metagenomic binning, comparative biology and taxonomic classification.</title>
        <authorList>
            <person name="Goeker M."/>
        </authorList>
    </citation>
    <scope>NUCLEOTIDE SEQUENCE [LARGE SCALE GENOMIC DNA]</scope>
    <source>
        <strain evidence="2 3">DSM 101806</strain>
    </source>
</reference>
<sequence>ETYDYDNRGNLTSKTVKPKPNSGLSDLVTSAVYPASCGNVVTCNKPTSVTNPRSNATSYTHDATHGGVLTETAPADANGIQAVKRYAYAQRYAWIKNASGGFSQAASPVWLPSEERSCRATATVGNACAGGAADEVIVAYDYGPNTGSVGNNLQLRGKTVTAQDSDGVIRSLRTCYGYDRNGRKIWETSPRAGLSACY</sequence>
<dbReference type="Proteomes" id="UP000557392">
    <property type="component" value="Unassembled WGS sequence"/>
</dbReference>
<evidence type="ECO:0000256" key="1">
    <source>
        <dbReference type="SAM" id="MobiDB-lite"/>
    </source>
</evidence>
<accession>A0A7W6NYC2</accession>
<evidence type="ECO:0000313" key="3">
    <source>
        <dbReference type="Proteomes" id="UP000557392"/>
    </source>
</evidence>
<proteinExistence type="predicted"/>